<organism evidence="11 12">
    <name type="scientific">Conexibacter stalactiti</name>
    <dbReference type="NCBI Taxonomy" id="1940611"/>
    <lineage>
        <taxon>Bacteria</taxon>
        <taxon>Bacillati</taxon>
        <taxon>Actinomycetota</taxon>
        <taxon>Thermoleophilia</taxon>
        <taxon>Solirubrobacterales</taxon>
        <taxon>Conexibacteraceae</taxon>
        <taxon>Conexibacter</taxon>
    </lineage>
</organism>
<comment type="cofactor">
    <cofactor evidence="3">
        <name>Fe(2+)</name>
        <dbReference type="ChEBI" id="CHEBI:29033"/>
    </cofactor>
</comment>
<dbReference type="EMBL" id="JAWSTH010000026">
    <property type="protein sequence ID" value="MDW5595040.1"/>
    <property type="molecule type" value="Genomic_DNA"/>
</dbReference>
<name>A0ABU4HR64_9ACTN</name>
<dbReference type="GO" id="GO:0008927">
    <property type="term" value="F:mannonate dehydratase activity"/>
    <property type="evidence" value="ECO:0007669"/>
    <property type="project" value="UniProtKB-EC"/>
</dbReference>
<evidence type="ECO:0000256" key="6">
    <source>
        <dbReference type="ARBA" id="ARBA00007389"/>
    </source>
</evidence>
<evidence type="ECO:0000256" key="8">
    <source>
        <dbReference type="ARBA" id="ARBA00023004"/>
    </source>
</evidence>
<reference evidence="11 12" key="2">
    <citation type="submission" date="2023-10" db="EMBL/GenBank/DDBJ databases">
        <authorList>
            <person name="Han X.F."/>
        </authorList>
    </citation>
    <scope>NUCLEOTIDE SEQUENCE [LARGE SCALE GENOMIC DNA]</scope>
    <source>
        <strain evidence="11 12">KCTC 39840</strain>
    </source>
</reference>
<comment type="pathway">
    <text evidence="5">Carbohydrate metabolism; pentose and glucuronate interconversion.</text>
</comment>
<dbReference type="PANTHER" id="PTHR30387:SF2">
    <property type="entry name" value="MANNONATE DEHYDRATASE"/>
    <property type="match status" value="1"/>
</dbReference>
<dbReference type="InterPro" id="IPR036237">
    <property type="entry name" value="Xyl_isomerase-like_sf"/>
</dbReference>
<evidence type="ECO:0000256" key="9">
    <source>
        <dbReference type="ARBA" id="ARBA00023211"/>
    </source>
</evidence>
<evidence type="ECO:0000313" key="12">
    <source>
        <dbReference type="Proteomes" id="UP001284601"/>
    </source>
</evidence>
<comment type="catalytic activity">
    <reaction evidence="1">
        <text>D-mannonate = 2-dehydro-3-deoxy-D-gluconate + H2O</text>
        <dbReference type="Rhea" id="RHEA:20097"/>
        <dbReference type="ChEBI" id="CHEBI:15377"/>
        <dbReference type="ChEBI" id="CHEBI:17767"/>
        <dbReference type="ChEBI" id="CHEBI:57990"/>
        <dbReference type="EC" id="4.2.1.8"/>
    </reaction>
</comment>
<dbReference type="PANTHER" id="PTHR30387">
    <property type="entry name" value="MANNONATE DEHYDRATASE"/>
    <property type="match status" value="1"/>
</dbReference>
<dbReference type="InterPro" id="IPR004628">
    <property type="entry name" value="Man_deHydtase"/>
</dbReference>
<evidence type="ECO:0000256" key="1">
    <source>
        <dbReference type="ARBA" id="ARBA00001794"/>
    </source>
</evidence>
<comment type="cofactor">
    <cofactor evidence="2">
        <name>Mn(2+)</name>
        <dbReference type="ChEBI" id="CHEBI:29035"/>
    </cofactor>
</comment>
<evidence type="ECO:0000256" key="3">
    <source>
        <dbReference type="ARBA" id="ARBA00001954"/>
    </source>
</evidence>
<dbReference type="Gene3D" id="3.20.20.150">
    <property type="entry name" value="Divalent-metal-dependent TIM barrel enzymes"/>
    <property type="match status" value="1"/>
</dbReference>
<accession>A0ABU4HR64</accession>
<comment type="caution">
    <text evidence="11">The sequence shown here is derived from an EMBL/GenBank/DDBJ whole genome shotgun (WGS) entry which is preliminary data.</text>
</comment>
<evidence type="ECO:0000256" key="7">
    <source>
        <dbReference type="ARBA" id="ARBA00012927"/>
    </source>
</evidence>
<evidence type="ECO:0000256" key="4">
    <source>
        <dbReference type="ARBA" id="ARBA00002713"/>
    </source>
</evidence>
<keyword evidence="8" id="KW-0408">Iron</keyword>
<dbReference type="EC" id="4.2.1.8" evidence="7"/>
<evidence type="ECO:0000313" key="11">
    <source>
        <dbReference type="EMBL" id="MDW5595040.1"/>
    </source>
</evidence>
<protein>
    <recommendedName>
        <fullName evidence="7">mannonate dehydratase</fullName>
        <ecNumber evidence="7">4.2.1.8</ecNumber>
    </recommendedName>
</protein>
<comment type="similarity">
    <text evidence="6">Belongs to the mannonate dehydratase family.</text>
</comment>
<keyword evidence="9" id="KW-0464">Manganese</keyword>
<proteinExistence type="inferred from homology"/>
<sequence>MTLQLAEILLDPQPTAAWRQLRQVGVDRAVGVLPRRLKDWRGDDGEVPWGLAPLSILQGMVEAEGFSLDVIEDNPPMDRIRLGRPGREEELEQFTLLVRTMGRLGIPVLCYNWSALLGWVRTELAARGRGGAIVAGFDARRFEGAEIPLRDGEDEAALWENLRWFLERIVPVAEEAGVRLAMHPDDPPLSPVRGVPRIMRSLEAMERLLELHPSAANGLTFCQGNVTLMTPDVPAAIRRFGASGRVHFVHFRDVRGTPERFLETFHDEGPTDMLACMRAYVASGCDGVLRTDHNPLLEGDTAGVPGYSDLGRLHAIGYVQGLLEAATATP</sequence>
<keyword evidence="10 11" id="KW-0456">Lyase</keyword>
<keyword evidence="12" id="KW-1185">Reference proteome</keyword>
<evidence type="ECO:0000256" key="10">
    <source>
        <dbReference type="ARBA" id="ARBA00023239"/>
    </source>
</evidence>
<dbReference type="RefSeq" id="WP_318597374.1">
    <property type="nucleotide sequence ID" value="NZ_JAWSTH010000026.1"/>
</dbReference>
<dbReference type="PIRSF" id="PIRSF016049">
    <property type="entry name" value="Man_dehyd"/>
    <property type="match status" value="1"/>
</dbReference>
<reference evidence="12" key="1">
    <citation type="submission" date="2023-07" db="EMBL/GenBank/DDBJ databases">
        <title>Conexibacter stalactiti sp. nov., isolated from stalactites in a lava cave and emended description of the genus Conexibacter.</title>
        <authorList>
            <person name="Lee S.D."/>
        </authorList>
    </citation>
    <scope>NUCLEOTIDE SEQUENCE [LARGE SCALE GENOMIC DNA]</scope>
    <source>
        <strain evidence="12">KCTC 39840</strain>
    </source>
</reference>
<evidence type="ECO:0000256" key="5">
    <source>
        <dbReference type="ARBA" id="ARBA00004892"/>
    </source>
</evidence>
<dbReference type="Proteomes" id="UP001284601">
    <property type="component" value="Unassembled WGS sequence"/>
</dbReference>
<evidence type="ECO:0000256" key="2">
    <source>
        <dbReference type="ARBA" id="ARBA00001936"/>
    </source>
</evidence>
<dbReference type="SUPFAM" id="SSF51658">
    <property type="entry name" value="Xylose isomerase-like"/>
    <property type="match status" value="1"/>
</dbReference>
<comment type="function">
    <text evidence="4">Catalyzes the dehydration of D-mannonate.</text>
</comment>
<gene>
    <name evidence="11" type="ORF">R7226_11865</name>
</gene>
<dbReference type="Pfam" id="PF03786">
    <property type="entry name" value="UxuA"/>
    <property type="match status" value="2"/>
</dbReference>